<name>A0A1H7I480_9RHOB</name>
<evidence type="ECO:0000313" key="3">
    <source>
        <dbReference type="Proteomes" id="UP000199283"/>
    </source>
</evidence>
<keyword evidence="3" id="KW-1185">Reference proteome</keyword>
<protein>
    <submittedName>
        <fullName evidence="2">Uncharacterized protein</fullName>
    </submittedName>
</protein>
<evidence type="ECO:0000313" key="2">
    <source>
        <dbReference type="EMBL" id="SEK57336.1"/>
    </source>
</evidence>
<evidence type="ECO:0000256" key="1">
    <source>
        <dbReference type="SAM" id="SignalP"/>
    </source>
</evidence>
<proteinExistence type="predicted"/>
<reference evidence="2 3" key="1">
    <citation type="submission" date="2016-10" db="EMBL/GenBank/DDBJ databases">
        <authorList>
            <person name="de Groot N.N."/>
        </authorList>
    </citation>
    <scope>NUCLEOTIDE SEQUENCE [LARGE SCALE GENOMIC DNA]</scope>
    <source>
        <strain evidence="2 3">DSM 14858</strain>
    </source>
</reference>
<keyword evidence="1" id="KW-0732">Signal</keyword>
<dbReference type="PROSITE" id="PS51257">
    <property type="entry name" value="PROKAR_LIPOPROTEIN"/>
    <property type="match status" value="1"/>
</dbReference>
<gene>
    <name evidence="2" type="ORF">SAMN04488526_0922</name>
</gene>
<sequence length="78" mass="7686">MRPDMTRAAILLVGIVLTGCNAATGGAPVTVADGSVQPGLASCLTAIGRSDVAADPDAAMSDAEIEALLTCTADRAGR</sequence>
<feature type="chain" id="PRO_5011605104" evidence="1">
    <location>
        <begin position="23"/>
        <end position="78"/>
    </location>
</feature>
<dbReference type="OrthoDB" id="7659426at2"/>
<dbReference type="AlphaFoldDB" id="A0A1H7I480"/>
<feature type="signal peptide" evidence="1">
    <location>
        <begin position="1"/>
        <end position="22"/>
    </location>
</feature>
<dbReference type="Proteomes" id="UP000199283">
    <property type="component" value="Unassembled WGS sequence"/>
</dbReference>
<organism evidence="2 3">
    <name type="scientific">Jannaschia helgolandensis</name>
    <dbReference type="NCBI Taxonomy" id="188906"/>
    <lineage>
        <taxon>Bacteria</taxon>
        <taxon>Pseudomonadati</taxon>
        <taxon>Pseudomonadota</taxon>
        <taxon>Alphaproteobacteria</taxon>
        <taxon>Rhodobacterales</taxon>
        <taxon>Roseobacteraceae</taxon>
        <taxon>Jannaschia</taxon>
    </lineage>
</organism>
<dbReference type="EMBL" id="FNZQ01000001">
    <property type="protein sequence ID" value="SEK57336.1"/>
    <property type="molecule type" value="Genomic_DNA"/>
</dbReference>
<accession>A0A1H7I480</accession>
<dbReference type="RefSeq" id="WP_139204652.1">
    <property type="nucleotide sequence ID" value="NZ_FNZQ01000001.1"/>
</dbReference>
<dbReference type="STRING" id="188906.SAMN04488526_0922"/>